<gene>
    <name evidence="2" type="ORF">GM676_10695</name>
</gene>
<accession>A0A6L6PHJ1</accession>
<reference evidence="2 3" key="1">
    <citation type="submission" date="2019-11" db="EMBL/GenBank/DDBJ databases">
        <title>Type strains purchased from KCTC, JCM and DSMZ.</title>
        <authorList>
            <person name="Lu H."/>
        </authorList>
    </citation>
    <scope>NUCLEOTIDE SEQUENCE [LARGE SCALE GENOMIC DNA]</scope>
    <source>
        <strain evidence="2 3">KCTC 22382</strain>
    </source>
</reference>
<feature type="domain" description="Replication-associated protein G2P N-terminal" evidence="1">
    <location>
        <begin position="35"/>
        <end position="236"/>
    </location>
</feature>
<dbReference type="Proteomes" id="UP000475582">
    <property type="component" value="Unassembled WGS sequence"/>
</dbReference>
<dbReference type="RefSeq" id="WP_155463541.1">
    <property type="nucleotide sequence ID" value="NZ_WNKY01000009.1"/>
</dbReference>
<proteinExistence type="predicted"/>
<comment type="caution">
    <text evidence="2">The sequence shown here is derived from an EMBL/GenBank/DDBJ whole genome shotgun (WGS) entry which is preliminary data.</text>
</comment>
<organism evidence="2 3">
    <name type="scientific">Duganella radicis</name>
    <dbReference type="NCBI Taxonomy" id="551988"/>
    <lineage>
        <taxon>Bacteria</taxon>
        <taxon>Pseudomonadati</taxon>
        <taxon>Pseudomonadota</taxon>
        <taxon>Betaproteobacteria</taxon>
        <taxon>Burkholderiales</taxon>
        <taxon>Oxalobacteraceae</taxon>
        <taxon>Telluria group</taxon>
        <taxon>Duganella</taxon>
    </lineage>
</organism>
<protein>
    <recommendedName>
        <fullName evidence="1">Replication-associated protein G2P N-terminal domain-containing protein</fullName>
    </recommendedName>
</protein>
<dbReference type="InterPro" id="IPR022686">
    <property type="entry name" value="G2P_N"/>
</dbReference>
<dbReference type="Pfam" id="PF05144">
    <property type="entry name" value="Phage_CRI"/>
    <property type="match status" value="1"/>
</dbReference>
<dbReference type="OrthoDB" id="8479364at2"/>
<dbReference type="EMBL" id="WNKY01000009">
    <property type="protein sequence ID" value="MTV38041.1"/>
    <property type="molecule type" value="Genomic_DNA"/>
</dbReference>
<evidence type="ECO:0000313" key="3">
    <source>
        <dbReference type="Proteomes" id="UP000475582"/>
    </source>
</evidence>
<evidence type="ECO:0000313" key="2">
    <source>
        <dbReference type="EMBL" id="MTV38041.1"/>
    </source>
</evidence>
<sequence length="353" mass="40517">MTYRDIVHIDKIRVLGPCVHKPLGKEWYLVDSETGELKPTAATPNLTTLEDGGGSIFFQSRSLDSTGMASKLLIECCPPLVLQRHNWCGHSDLDDYVFTIFDRLTRKLSLKVRADDFAAWGSGDVALLEIHLTANFSCPAGYITSVIDAIDANNGTGKHRSDEDRISLGWTPTRRSKYSMLSIYYKWKELQRRFGPRPGEVRRRLLDESRDAIRAEIKLFSQFLKRQNLNKVSAWSRIDPSMLYFEKLSSYQIHSFAQRQLTSDELRTLSKPERRVYRLWLAGTDLMDQFSSRTTVYKYAKSIKERIGVDTMARCRPKRLASLDLGEIFDRSNALGVPNWLRATRYYHSPSSS</sequence>
<evidence type="ECO:0000259" key="1">
    <source>
        <dbReference type="Pfam" id="PF05144"/>
    </source>
</evidence>
<name>A0A6L6PHJ1_9BURK</name>
<keyword evidence="3" id="KW-1185">Reference proteome</keyword>
<dbReference type="AlphaFoldDB" id="A0A6L6PHJ1"/>
<dbReference type="GO" id="GO:0006260">
    <property type="term" value="P:DNA replication"/>
    <property type="evidence" value="ECO:0007669"/>
    <property type="project" value="InterPro"/>
</dbReference>